<feature type="binding site" evidence="11">
    <location>
        <begin position="142"/>
        <end position="146"/>
    </location>
    <ligand>
        <name>substrate</name>
    </ligand>
</feature>
<feature type="binding site" evidence="11">
    <location>
        <position position="117"/>
    </location>
    <ligand>
        <name>FMN</name>
        <dbReference type="ChEBI" id="CHEBI:58210"/>
    </ligand>
</feature>
<sequence>MIQSLSYVFVCGRAAVENFRYTLAHVLLGSFQMYGVIRNLLFRLSPEQAHSVALSGLDLAHRLRVLGAFSPKTDALPVTVMGLDFPNPVGLAAGLDKNADHLDALGALGFGFIEVGTVTPLAQPGNPKPRMFRLPEYQAIINRMGFNNKGLAHMLERVDKRSYRGILGINVGKNKNTPNEEAESDYRKGISAVYTRADYITVNVSSPNTPGLRDLQFGDSLKGLLHAIKDEQFKCQSQFGRYVPIAVKIAPDMDDEGIRFVASALKGAGLDGVIATNTTISRDAVAGHVHAEEAGGLSGAPVREASLRVIQGLYAELGDDLPIIGVGGITDGAGAAEKIRAGAKLVQLYTGFIYRGPELIGEAVEAIRRLR</sequence>
<evidence type="ECO:0000256" key="1">
    <source>
        <dbReference type="ARBA" id="ARBA00003125"/>
    </source>
</evidence>
<dbReference type="NCBIfam" id="NF003652">
    <property type="entry name" value="PRK05286.2-5"/>
    <property type="match status" value="1"/>
</dbReference>
<dbReference type="GO" id="GO:0106430">
    <property type="term" value="F:dihydroorotate dehydrogenase (quinone) activity"/>
    <property type="evidence" value="ECO:0007669"/>
    <property type="project" value="UniProtKB-EC"/>
</dbReference>
<feature type="binding site" evidence="11">
    <location>
        <begin position="93"/>
        <end position="97"/>
    </location>
    <ligand>
        <name>FMN</name>
        <dbReference type="ChEBI" id="CHEBI:58210"/>
    </ligand>
</feature>
<dbReference type="Pfam" id="PF01180">
    <property type="entry name" value="DHO_dh"/>
    <property type="match status" value="1"/>
</dbReference>
<dbReference type="PROSITE" id="PS00911">
    <property type="entry name" value="DHODEHASE_1"/>
    <property type="match status" value="1"/>
</dbReference>
<dbReference type="NCBIfam" id="NF003646">
    <property type="entry name" value="PRK05286.1-4"/>
    <property type="match status" value="1"/>
</dbReference>
<feature type="binding site" evidence="11">
    <location>
        <position position="248"/>
    </location>
    <ligand>
        <name>FMN</name>
        <dbReference type="ChEBI" id="CHEBI:58210"/>
    </ligand>
</feature>
<proteinExistence type="inferred from homology"/>
<name>A0A1M6TV65_9GAMM</name>
<dbReference type="InterPro" id="IPR001295">
    <property type="entry name" value="Dihydroorotate_DH_CS"/>
</dbReference>
<dbReference type="UniPathway" id="UPA00070">
    <property type="reaction ID" value="UER00946"/>
</dbReference>
<dbReference type="PANTHER" id="PTHR48109">
    <property type="entry name" value="DIHYDROOROTATE DEHYDROGENASE (QUINONE), MITOCHONDRIAL-RELATED"/>
    <property type="match status" value="1"/>
</dbReference>
<feature type="binding site" evidence="11">
    <location>
        <begin position="349"/>
        <end position="350"/>
    </location>
    <ligand>
        <name>FMN</name>
        <dbReference type="ChEBI" id="CHEBI:58210"/>
    </ligand>
</feature>
<dbReference type="PANTHER" id="PTHR48109:SF4">
    <property type="entry name" value="DIHYDROOROTATE DEHYDROGENASE (QUINONE), MITOCHONDRIAL"/>
    <property type="match status" value="1"/>
</dbReference>
<dbReference type="EMBL" id="FRAQ01000002">
    <property type="protein sequence ID" value="SHK60780.1"/>
    <property type="molecule type" value="Genomic_DNA"/>
</dbReference>
<evidence type="ECO:0000256" key="5">
    <source>
        <dbReference type="ARBA" id="ARBA00022630"/>
    </source>
</evidence>
<gene>
    <name evidence="11" type="primary">pyrD</name>
    <name evidence="13" type="ORF">SAMN05216369_2433</name>
</gene>
<comment type="similarity">
    <text evidence="4 11">Belongs to the dihydroorotate dehydrogenase family. Type 2 subfamily.</text>
</comment>
<evidence type="ECO:0000313" key="13">
    <source>
        <dbReference type="EMBL" id="SHK60780.1"/>
    </source>
</evidence>
<dbReference type="Gene3D" id="3.20.20.70">
    <property type="entry name" value="Aldolase class I"/>
    <property type="match status" value="1"/>
</dbReference>
<comment type="catalytic activity">
    <reaction evidence="10 11">
        <text>(S)-dihydroorotate + a quinone = orotate + a quinol</text>
        <dbReference type="Rhea" id="RHEA:30187"/>
        <dbReference type="ChEBI" id="CHEBI:24646"/>
        <dbReference type="ChEBI" id="CHEBI:30839"/>
        <dbReference type="ChEBI" id="CHEBI:30864"/>
        <dbReference type="ChEBI" id="CHEBI:132124"/>
        <dbReference type="EC" id="1.3.5.2"/>
    </reaction>
</comment>
<feature type="active site" description="Nucleophile" evidence="11">
    <location>
        <position position="206"/>
    </location>
</feature>
<dbReference type="STRING" id="564117.SAMN05216369_2433"/>
<feature type="binding site" evidence="11">
    <location>
        <position position="299"/>
    </location>
    <ligand>
        <name>FMN</name>
        <dbReference type="ChEBI" id="CHEBI:58210"/>
    </ligand>
</feature>
<dbReference type="InterPro" id="IPR050074">
    <property type="entry name" value="DHO_dehydrogenase"/>
</dbReference>
<keyword evidence="9 11" id="KW-0472">Membrane</keyword>
<evidence type="ECO:0000256" key="9">
    <source>
        <dbReference type="ARBA" id="ARBA00023136"/>
    </source>
</evidence>
<dbReference type="Proteomes" id="UP000184497">
    <property type="component" value="Unassembled WGS sequence"/>
</dbReference>
<feature type="binding site" evidence="11">
    <location>
        <position position="208"/>
    </location>
    <ligand>
        <name>substrate</name>
    </ligand>
</feature>
<evidence type="ECO:0000313" key="14">
    <source>
        <dbReference type="Proteomes" id="UP000184497"/>
    </source>
</evidence>
<evidence type="ECO:0000256" key="6">
    <source>
        <dbReference type="ARBA" id="ARBA00022643"/>
    </source>
</evidence>
<feature type="binding site" evidence="11">
    <location>
        <position position="97"/>
    </location>
    <ligand>
        <name>substrate</name>
    </ligand>
</feature>
<comment type="subcellular location">
    <subcellularLocation>
        <location evidence="11">Cell membrane</location>
        <topology evidence="11">Peripheral membrane protein</topology>
    </subcellularLocation>
    <subcellularLocation>
        <location evidence="2">Membrane</location>
    </subcellularLocation>
</comment>
<dbReference type="EC" id="1.3.5.2" evidence="11"/>
<dbReference type="InterPro" id="IPR005720">
    <property type="entry name" value="Dihydroorotate_DH_cat"/>
</dbReference>
<keyword evidence="8 11" id="KW-0560">Oxidoreductase</keyword>
<accession>A0A1M6TV65</accession>
<feature type="binding site" evidence="11">
    <location>
        <position position="328"/>
    </location>
    <ligand>
        <name>FMN</name>
        <dbReference type="ChEBI" id="CHEBI:58210"/>
    </ligand>
</feature>
<feature type="binding site" evidence="11">
    <location>
        <position position="203"/>
    </location>
    <ligand>
        <name>substrate</name>
    </ligand>
</feature>
<protein>
    <recommendedName>
        <fullName evidence="11">Dihydroorotate dehydrogenase (quinone)</fullName>
        <ecNumber evidence="11">1.3.5.2</ecNumber>
    </recommendedName>
    <alternativeName>
        <fullName evidence="11">DHOdehase</fullName>
        <shortName evidence="11">DHOD</shortName>
        <shortName evidence="11">DHODase</shortName>
    </alternativeName>
    <alternativeName>
        <fullName evidence="11">Dihydroorotate oxidase</fullName>
    </alternativeName>
</protein>
<evidence type="ECO:0000256" key="8">
    <source>
        <dbReference type="ARBA" id="ARBA00023002"/>
    </source>
</evidence>
<dbReference type="PROSITE" id="PS00912">
    <property type="entry name" value="DHODEHASE_2"/>
    <property type="match status" value="1"/>
</dbReference>
<keyword evidence="6 11" id="KW-0288">FMN</keyword>
<comment type="function">
    <text evidence="1 11">Catalyzes the conversion of dihydroorotate to orotate with quinone as electron acceptor.</text>
</comment>
<feature type="binding site" evidence="11">
    <location>
        <begin position="277"/>
        <end position="278"/>
    </location>
    <ligand>
        <name>substrate</name>
    </ligand>
</feature>
<dbReference type="CDD" id="cd04738">
    <property type="entry name" value="DHOD_2_like"/>
    <property type="match status" value="1"/>
</dbReference>
<dbReference type="NCBIfam" id="NF003644">
    <property type="entry name" value="PRK05286.1-1"/>
    <property type="match status" value="1"/>
</dbReference>
<feature type="domain" description="Dihydroorotate dehydrogenase catalytic" evidence="12">
    <location>
        <begin position="76"/>
        <end position="365"/>
    </location>
</feature>
<evidence type="ECO:0000256" key="4">
    <source>
        <dbReference type="ARBA" id="ARBA00005359"/>
    </source>
</evidence>
<keyword evidence="11" id="KW-1003">Cell membrane</keyword>
<organism evidence="13 14">
    <name type="scientific">Marinobacter antarcticus</name>
    <dbReference type="NCBI Taxonomy" id="564117"/>
    <lineage>
        <taxon>Bacteria</taxon>
        <taxon>Pseudomonadati</taxon>
        <taxon>Pseudomonadota</taxon>
        <taxon>Gammaproteobacteria</taxon>
        <taxon>Pseudomonadales</taxon>
        <taxon>Marinobacteraceae</taxon>
        <taxon>Marinobacter</taxon>
    </lineage>
</organism>
<feature type="binding site" evidence="11">
    <location>
        <position position="203"/>
    </location>
    <ligand>
        <name>FMN</name>
        <dbReference type="ChEBI" id="CHEBI:58210"/>
    </ligand>
</feature>
<feature type="binding site" evidence="11">
    <location>
        <position position="276"/>
    </location>
    <ligand>
        <name>FMN</name>
        <dbReference type="ChEBI" id="CHEBI:58210"/>
    </ligand>
</feature>
<evidence type="ECO:0000256" key="3">
    <source>
        <dbReference type="ARBA" id="ARBA00005161"/>
    </source>
</evidence>
<keyword evidence="7 11" id="KW-0665">Pyrimidine biosynthesis</keyword>
<evidence type="ECO:0000256" key="7">
    <source>
        <dbReference type="ARBA" id="ARBA00022975"/>
    </source>
</evidence>
<dbReference type="GO" id="GO:0006207">
    <property type="term" value="P:'de novo' pyrimidine nucleobase biosynthetic process"/>
    <property type="evidence" value="ECO:0007669"/>
    <property type="project" value="UniProtKB-UniRule"/>
</dbReference>
<dbReference type="SUPFAM" id="SSF51395">
    <property type="entry name" value="FMN-linked oxidoreductases"/>
    <property type="match status" value="1"/>
</dbReference>
<evidence type="ECO:0000259" key="12">
    <source>
        <dbReference type="Pfam" id="PF01180"/>
    </source>
</evidence>
<keyword evidence="5 11" id="KW-0285">Flavoprotein</keyword>
<dbReference type="NCBIfam" id="NF003645">
    <property type="entry name" value="PRK05286.1-2"/>
    <property type="match status" value="1"/>
</dbReference>
<dbReference type="GO" id="GO:0005886">
    <property type="term" value="C:plasma membrane"/>
    <property type="evidence" value="ECO:0007669"/>
    <property type="project" value="UniProtKB-SubCell"/>
</dbReference>
<dbReference type="NCBIfam" id="TIGR01036">
    <property type="entry name" value="pyrD_sub2"/>
    <property type="match status" value="1"/>
</dbReference>
<dbReference type="GO" id="GO:0044205">
    <property type="term" value="P:'de novo' UMP biosynthetic process"/>
    <property type="evidence" value="ECO:0007669"/>
    <property type="project" value="UniProtKB-UniRule"/>
</dbReference>
<comment type="subunit">
    <text evidence="11">Monomer.</text>
</comment>
<dbReference type="AlphaFoldDB" id="A0A1M6TV65"/>
<comment type="cofactor">
    <cofactor evidence="11">
        <name>FMN</name>
        <dbReference type="ChEBI" id="CHEBI:58210"/>
    </cofactor>
    <text evidence="11">Binds 1 FMN per subunit.</text>
</comment>
<comment type="pathway">
    <text evidence="3 11">Pyrimidine metabolism; UMP biosynthesis via de novo pathway; orotate from (S)-dihydroorotate (quinone route): step 1/1.</text>
</comment>
<evidence type="ECO:0000256" key="2">
    <source>
        <dbReference type="ARBA" id="ARBA00004370"/>
    </source>
</evidence>
<feature type="binding site" evidence="11">
    <location>
        <position position="170"/>
    </location>
    <ligand>
        <name>FMN</name>
        <dbReference type="ChEBI" id="CHEBI:58210"/>
    </ligand>
</feature>
<dbReference type="InterPro" id="IPR013785">
    <property type="entry name" value="Aldolase_TIM"/>
</dbReference>
<reference evidence="14" key="1">
    <citation type="submission" date="2016-11" db="EMBL/GenBank/DDBJ databases">
        <authorList>
            <person name="Varghese N."/>
            <person name="Submissions S."/>
        </authorList>
    </citation>
    <scope>NUCLEOTIDE SEQUENCE [LARGE SCALE GENOMIC DNA]</scope>
    <source>
        <strain evidence="14">CGMCC 1.10835</strain>
    </source>
</reference>
<dbReference type="HAMAP" id="MF_00225">
    <property type="entry name" value="DHO_dh_type2"/>
    <property type="match status" value="1"/>
</dbReference>
<evidence type="ECO:0000256" key="11">
    <source>
        <dbReference type="HAMAP-Rule" id="MF_00225"/>
    </source>
</evidence>
<keyword evidence="14" id="KW-1185">Reference proteome</keyword>
<dbReference type="GO" id="GO:0005737">
    <property type="term" value="C:cytoplasm"/>
    <property type="evidence" value="ECO:0007669"/>
    <property type="project" value="InterPro"/>
</dbReference>
<evidence type="ECO:0000256" key="10">
    <source>
        <dbReference type="ARBA" id="ARBA00048639"/>
    </source>
</evidence>
<dbReference type="InterPro" id="IPR005719">
    <property type="entry name" value="Dihydroorotate_DH_2"/>
</dbReference>